<dbReference type="EMBL" id="ATLV01016036">
    <property type="status" value="NOT_ANNOTATED_CDS"/>
    <property type="molecule type" value="Genomic_DNA"/>
</dbReference>
<evidence type="ECO:0000313" key="4">
    <source>
        <dbReference type="Proteomes" id="UP000030765"/>
    </source>
</evidence>
<evidence type="ECO:0000313" key="2">
    <source>
        <dbReference type="EMBL" id="KFB40925.1"/>
    </source>
</evidence>
<dbReference type="VEuPathDB" id="VectorBase:ASIC008477"/>
<proteinExistence type="predicted"/>
<feature type="compositionally biased region" description="Basic residues" evidence="1">
    <location>
        <begin position="60"/>
        <end position="73"/>
    </location>
</feature>
<feature type="region of interest" description="Disordered" evidence="1">
    <location>
        <begin position="53"/>
        <end position="91"/>
    </location>
</feature>
<name>A0A084VSI1_ANOSI</name>
<dbReference type="Proteomes" id="UP000030765">
    <property type="component" value="Unassembled WGS sequence"/>
</dbReference>
<dbReference type="AlphaFoldDB" id="A0A084VSI1"/>
<evidence type="ECO:0000256" key="1">
    <source>
        <dbReference type="SAM" id="MobiDB-lite"/>
    </source>
</evidence>
<reference evidence="2 4" key="1">
    <citation type="journal article" date="2014" name="BMC Genomics">
        <title>Genome sequence of Anopheles sinensis provides insight into genetics basis of mosquito competence for malaria parasites.</title>
        <authorList>
            <person name="Zhou D."/>
            <person name="Zhang D."/>
            <person name="Ding G."/>
            <person name="Shi L."/>
            <person name="Hou Q."/>
            <person name="Ye Y."/>
            <person name="Xu Y."/>
            <person name="Zhou H."/>
            <person name="Xiong C."/>
            <person name="Li S."/>
            <person name="Yu J."/>
            <person name="Hong S."/>
            <person name="Yu X."/>
            <person name="Zou P."/>
            <person name="Chen C."/>
            <person name="Chang X."/>
            <person name="Wang W."/>
            <person name="Lv Y."/>
            <person name="Sun Y."/>
            <person name="Ma L."/>
            <person name="Shen B."/>
            <person name="Zhu C."/>
        </authorList>
    </citation>
    <scope>NUCLEOTIDE SEQUENCE [LARGE SCALE GENOMIC DNA]</scope>
</reference>
<feature type="compositionally biased region" description="Basic residues" evidence="1">
    <location>
        <begin position="189"/>
        <end position="204"/>
    </location>
</feature>
<keyword evidence="4" id="KW-1185">Reference proteome</keyword>
<feature type="compositionally biased region" description="Basic and acidic residues" evidence="1">
    <location>
        <begin position="74"/>
        <end position="91"/>
    </location>
</feature>
<protein>
    <submittedName>
        <fullName evidence="2 3">Uncharacterized protein</fullName>
    </submittedName>
</protein>
<dbReference type="EnsemblMetazoa" id="ASIC008477-RA">
    <property type="protein sequence ID" value="ASIC008477-PA"/>
    <property type="gene ID" value="ASIC008477"/>
</dbReference>
<organism evidence="2">
    <name type="scientific">Anopheles sinensis</name>
    <name type="common">Mosquito</name>
    <dbReference type="NCBI Taxonomy" id="74873"/>
    <lineage>
        <taxon>Eukaryota</taxon>
        <taxon>Metazoa</taxon>
        <taxon>Ecdysozoa</taxon>
        <taxon>Arthropoda</taxon>
        <taxon>Hexapoda</taxon>
        <taxon>Insecta</taxon>
        <taxon>Pterygota</taxon>
        <taxon>Neoptera</taxon>
        <taxon>Endopterygota</taxon>
        <taxon>Diptera</taxon>
        <taxon>Nematocera</taxon>
        <taxon>Culicoidea</taxon>
        <taxon>Culicidae</taxon>
        <taxon>Anophelinae</taxon>
        <taxon>Anopheles</taxon>
    </lineage>
</organism>
<accession>A0A084VSI1</accession>
<reference evidence="3" key="2">
    <citation type="submission" date="2020-05" db="UniProtKB">
        <authorList>
            <consortium name="EnsemblMetazoa"/>
        </authorList>
    </citation>
    <scope>IDENTIFICATION</scope>
</reference>
<feature type="region of interest" description="Disordered" evidence="1">
    <location>
        <begin position="162"/>
        <end position="222"/>
    </location>
</feature>
<sequence>MASVSDPSPCSILVRTCVYVRNLPRRVQHDAHKIRIAARAPVTDAAGFQCSGEAKDTKEKRKKNNQPKSKCARKGRENDSEERTGGTKRMGEKQECLINFQFLSSLHSSMTVAKGPQEEGWQGGDRMDRIDQARGRGENNATEETIGEGGLLNVSELDRGTATCENGRRRSGLPWDRASGRQAAPKAQHQTKRRSVLTYKHTHQRPCAPNTHKHRSGASIERSDLAARLKECAAIVWKAAERERERE</sequence>
<evidence type="ECO:0000313" key="3">
    <source>
        <dbReference type="EnsemblMetazoa" id="ASIC008477-PA"/>
    </source>
</evidence>
<dbReference type="EMBL" id="KE525054">
    <property type="protein sequence ID" value="KFB40925.1"/>
    <property type="molecule type" value="Genomic_DNA"/>
</dbReference>
<gene>
    <name evidence="2" type="ORF">ZHAS_00008477</name>
</gene>